<dbReference type="Pfam" id="PF13466">
    <property type="entry name" value="STAS_2"/>
    <property type="match status" value="1"/>
</dbReference>
<reference evidence="3 4" key="1">
    <citation type="submission" date="2021-03" db="EMBL/GenBank/DDBJ databases">
        <authorList>
            <person name="Kanchanasin P."/>
            <person name="Saeng-In P."/>
            <person name="Phongsopitanun W."/>
            <person name="Yuki M."/>
            <person name="Kudo T."/>
            <person name="Ohkuma M."/>
            <person name="Tanasupawat S."/>
        </authorList>
    </citation>
    <scope>NUCLEOTIDE SEQUENCE [LARGE SCALE GENOMIC DNA]</scope>
    <source>
        <strain evidence="3 4">L46</strain>
    </source>
</reference>
<sequence>MQIDLVRSGPGKVEREEIDMTEQTVEGAPEPAGAGTRPAPRAGLRVRSAQLRLDGTFEPPHLVVDGEIDMSTLPTFDEALARLVAHSRGDVWVDVEMLDFIDVGGLRALAATACRLGLQDRRLVLRSVAPHLAKLMDLVGWSQISSLLMLARVERRSPAPRVASPCRSAG</sequence>
<protein>
    <submittedName>
        <fullName evidence="3">STAS domain-containing protein</fullName>
    </submittedName>
</protein>
<name>A0ABS3QZC0_9ACTN</name>
<proteinExistence type="predicted"/>
<dbReference type="PROSITE" id="PS50801">
    <property type="entry name" value="STAS"/>
    <property type="match status" value="1"/>
</dbReference>
<comment type="caution">
    <text evidence="3">The sequence shown here is derived from an EMBL/GenBank/DDBJ whole genome shotgun (WGS) entry which is preliminary data.</text>
</comment>
<evidence type="ECO:0000313" key="4">
    <source>
        <dbReference type="Proteomes" id="UP000666915"/>
    </source>
</evidence>
<dbReference type="Gene3D" id="3.30.750.24">
    <property type="entry name" value="STAS domain"/>
    <property type="match status" value="1"/>
</dbReference>
<dbReference type="InterPro" id="IPR002645">
    <property type="entry name" value="STAS_dom"/>
</dbReference>
<dbReference type="RefSeq" id="WP_208267674.1">
    <property type="nucleotide sequence ID" value="NZ_BAAAGM010000033.1"/>
</dbReference>
<evidence type="ECO:0000313" key="3">
    <source>
        <dbReference type="EMBL" id="MBO2439330.1"/>
    </source>
</evidence>
<dbReference type="EMBL" id="JAGEOK010000010">
    <property type="protein sequence ID" value="MBO2439330.1"/>
    <property type="molecule type" value="Genomic_DNA"/>
</dbReference>
<dbReference type="Proteomes" id="UP000666915">
    <property type="component" value="Unassembled WGS sequence"/>
</dbReference>
<keyword evidence="4" id="KW-1185">Reference proteome</keyword>
<feature type="region of interest" description="Disordered" evidence="1">
    <location>
        <begin position="1"/>
        <end position="41"/>
    </location>
</feature>
<dbReference type="InterPro" id="IPR036513">
    <property type="entry name" value="STAS_dom_sf"/>
</dbReference>
<feature type="domain" description="STAS" evidence="2">
    <location>
        <begin position="62"/>
        <end position="140"/>
    </location>
</feature>
<evidence type="ECO:0000256" key="1">
    <source>
        <dbReference type="SAM" id="MobiDB-lite"/>
    </source>
</evidence>
<dbReference type="InterPro" id="IPR058548">
    <property type="entry name" value="MlaB-like_STAS"/>
</dbReference>
<dbReference type="SUPFAM" id="SSF52091">
    <property type="entry name" value="SpoIIaa-like"/>
    <property type="match status" value="1"/>
</dbReference>
<accession>A0ABS3QZC0</accession>
<dbReference type="CDD" id="cd07043">
    <property type="entry name" value="STAS_anti-anti-sigma_factors"/>
    <property type="match status" value="1"/>
</dbReference>
<feature type="compositionally biased region" description="Low complexity" evidence="1">
    <location>
        <begin position="26"/>
        <end position="41"/>
    </location>
</feature>
<evidence type="ECO:0000259" key="2">
    <source>
        <dbReference type="PROSITE" id="PS50801"/>
    </source>
</evidence>
<organism evidence="3 4">
    <name type="scientific">Actinomadura nitritigenes</name>
    <dbReference type="NCBI Taxonomy" id="134602"/>
    <lineage>
        <taxon>Bacteria</taxon>
        <taxon>Bacillati</taxon>
        <taxon>Actinomycetota</taxon>
        <taxon>Actinomycetes</taxon>
        <taxon>Streptosporangiales</taxon>
        <taxon>Thermomonosporaceae</taxon>
        <taxon>Actinomadura</taxon>
    </lineage>
</organism>
<gene>
    <name evidence="3" type="ORF">J4557_17545</name>
</gene>